<evidence type="ECO:0000313" key="7">
    <source>
        <dbReference type="EMBL" id="KPL51253.1"/>
    </source>
</evidence>
<gene>
    <name evidence="7" type="ORF">ABB55_02640</name>
</gene>
<keyword evidence="5" id="KW-0029">Amino-acid transport</keyword>
<evidence type="ECO:0000313" key="8">
    <source>
        <dbReference type="Proteomes" id="UP000048984"/>
    </source>
</evidence>
<dbReference type="Gene3D" id="3.40.50.300">
    <property type="entry name" value="P-loop containing nucleotide triphosphate hydrolases"/>
    <property type="match status" value="1"/>
</dbReference>
<feature type="domain" description="ABC transporter" evidence="6">
    <location>
        <begin position="2"/>
        <end position="231"/>
    </location>
</feature>
<dbReference type="GO" id="GO:0005524">
    <property type="term" value="F:ATP binding"/>
    <property type="evidence" value="ECO:0007669"/>
    <property type="project" value="UniProtKB-KW"/>
</dbReference>
<dbReference type="EMBL" id="LJYW01000001">
    <property type="protein sequence ID" value="KPL51253.1"/>
    <property type="molecule type" value="Genomic_DNA"/>
</dbReference>
<dbReference type="GO" id="GO:0015658">
    <property type="term" value="F:branched-chain amino acid transmembrane transporter activity"/>
    <property type="evidence" value="ECO:0007669"/>
    <property type="project" value="TreeGrafter"/>
</dbReference>
<name>A0A0P6VGU8_9HYPH</name>
<dbReference type="SMART" id="SM00382">
    <property type="entry name" value="AAA"/>
    <property type="match status" value="1"/>
</dbReference>
<evidence type="ECO:0000259" key="6">
    <source>
        <dbReference type="PROSITE" id="PS50893"/>
    </source>
</evidence>
<comment type="similarity">
    <text evidence="1">Belongs to the ABC transporter superfamily.</text>
</comment>
<dbReference type="PROSITE" id="PS00211">
    <property type="entry name" value="ABC_TRANSPORTER_1"/>
    <property type="match status" value="1"/>
</dbReference>
<keyword evidence="2" id="KW-0813">Transport</keyword>
<evidence type="ECO:0000256" key="1">
    <source>
        <dbReference type="ARBA" id="ARBA00005417"/>
    </source>
</evidence>
<dbReference type="InterPro" id="IPR052156">
    <property type="entry name" value="BCAA_Transport_ATP-bd_LivF"/>
</dbReference>
<dbReference type="CDD" id="cd03224">
    <property type="entry name" value="ABC_TM1139_LivF_branched"/>
    <property type="match status" value="1"/>
</dbReference>
<keyword evidence="8" id="KW-1185">Reference proteome</keyword>
<dbReference type="PANTHER" id="PTHR43820:SF4">
    <property type="entry name" value="HIGH-AFFINITY BRANCHED-CHAIN AMINO ACID TRANSPORT ATP-BINDING PROTEIN LIVF"/>
    <property type="match status" value="1"/>
</dbReference>
<keyword evidence="4" id="KW-0067">ATP-binding</keyword>
<evidence type="ECO:0000256" key="3">
    <source>
        <dbReference type="ARBA" id="ARBA00022741"/>
    </source>
</evidence>
<dbReference type="Pfam" id="PF00005">
    <property type="entry name" value="ABC_tran"/>
    <property type="match status" value="1"/>
</dbReference>
<reference evidence="7 8" key="2">
    <citation type="submission" date="2015-10" db="EMBL/GenBank/DDBJ databases">
        <title>Draft Genome Sequence of Prosthecomicrobium hirschii ATCC 27832.</title>
        <authorList>
            <person name="Daniel J."/>
            <person name="Givan S.A."/>
            <person name="Brun Y.V."/>
            <person name="Brown P.J."/>
        </authorList>
    </citation>
    <scope>NUCLEOTIDE SEQUENCE [LARGE SCALE GENOMIC DNA]</scope>
    <source>
        <strain evidence="7 8">16</strain>
    </source>
</reference>
<dbReference type="AlphaFoldDB" id="A0A0P6VGU8"/>
<dbReference type="InterPro" id="IPR003439">
    <property type="entry name" value="ABC_transporter-like_ATP-bd"/>
</dbReference>
<comment type="caution">
    <text evidence="7">The sequence shown here is derived from an EMBL/GenBank/DDBJ whole genome shotgun (WGS) entry which is preliminary data.</text>
</comment>
<sequence>MLEISGLTIRYGAFLAVGSLDIVIGKGDIVGLIGPNGAGKTSTVKALGGLIKPAAGRIAFRGRDLAGVPAHERITLGLSIVPEGRGIFARMSVEENLLMGAYAFDGADKAARMRRVYDLFPILAERRWQAAGTMSGGQQQMLAVSMGLMAEPEMIVLDEPSLGLAPIVIEEIGKALIRLREAGVTVFLVEQNATLTADVSDRIYVMSNGTVLHHGTAEEITRNEDMLGALL</sequence>
<evidence type="ECO:0000256" key="2">
    <source>
        <dbReference type="ARBA" id="ARBA00022448"/>
    </source>
</evidence>
<evidence type="ECO:0000256" key="5">
    <source>
        <dbReference type="ARBA" id="ARBA00022970"/>
    </source>
</evidence>
<dbReference type="GO" id="GO:0015807">
    <property type="term" value="P:L-amino acid transport"/>
    <property type="evidence" value="ECO:0007669"/>
    <property type="project" value="TreeGrafter"/>
</dbReference>
<dbReference type="GO" id="GO:0016887">
    <property type="term" value="F:ATP hydrolysis activity"/>
    <property type="evidence" value="ECO:0007669"/>
    <property type="project" value="InterPro"/>
</dbReference>
<dbReference type="InterPro" id="IPR027417">
    <property type="entry name" value="P-loop_NTPase"/>
</dbReference>
<dbReference type="PANTHER" id="PTHR43820">
    <property type="entry name" value="HIGH-AFFINITY BRANCHED-CHAIN AMINO ACID TRANSPORT ATP-BINDING PROTEIN LIVF"/>
    <property type="match status" value="1"/>
</dbReference>
<dbReference type="PROSITE" id="PS50893">
    <property type="entry name" value="ABC_TRANSPORTER_2"/>
    <property type="match status" value="1"/>
</dbReference>
<reference evidence="7 8" key="1">
    <citation type="submission" date="2015-09" db="EMBL/GenBank/DDBJ databases">
        <authorList>
            <person name="Jackson K.R."/>
            <person name="Lunt B.L."/>
            <person name="Fisher J.N.B."/>
            <person name="Gardner A.V."/>
            <person name="Bailey M.E."/>
            <person name="Deus L.M."/>
            <person name="Earl A.S."/>
            <person name="Gibby P.D."/>
            <person name="Hartmann K.A."/>
            <person name="Liu J.E."/>
            <person name="Manci A.M."/>
            <person name="Nielsen D.A."/>
            <person name="Solomon M.B."/>
            <person name="Breakwell D.P."/>
            <person name="Burnett S.H."/>
            <person name="Grose J.H."/>
        </authorList>
    </citation>
    <scope>NUCLEOTIDE SEQUENCE [LARGE SCALE GENOMIC DNA]</scope>
    <source>
        <strain evidence="7 8">16</strain>
    </source>
</reference>
<accession>A0A0P6VGU8</accession>
<dbReference type="InterPro" id="IPR003593">
    <property type="entry name" value="AAA+_ATPase"/>
</dbReference>
<dbReference type="Proteomes" id="UP000048984">
    <property type="component" value="Unassembled WGS sequence"/>
</dbReference>
<evidence type="ECO:0000256" key="4">
    <source>
        <dbReference type="ARBA" id="ARBA00022840"/>
    </source>
</evidence>
<keyword evidence="3" id="KW-0547">Nucleotide-binding</keyword>
<proteinExistence type="inferred from homology"/>
<dbReference type="RefSeq" id="WP_054357416.1">
    <property type="nucleotide sequence ID" value="NZ_LJYW01000001.1"/>
</dbReference>
<dbReference type="STRING" id="665126.ABB55_02640"/>
<organism evidence="7 8">
    <name type="scientific">Prosthecodimorpha hirschii</name>
    <dbReference type="NCBI Taxonomy" id="665126"/>
    <lineage>
        <taxon>Bacteria</taxon>
        <taxon>Pseudomonadati</taxon>
        <taxon>Pseudomonadota</taxon>
        <taxon>Alphaproteobacteria</taxon>
        <taxon>Hyphomicrobiales</taxon>
        <taxon>Ancalomicrobiaceae</taxon>
        <taxon>Prosthecodimorpha</taxon>
    </lineage>
</organism>
<protein>
    <recommendedName>
        <fullName evidence="6">ABC transporter domain-containing protein</fullName>
    </recommendedName>
</protein>
<dbReference type="SUPFAM" id="SSF52540">
    <property type="entry name" value="P-loop containing nucleoside triphosphate hydrolases"/>
    <property type="match status" value="1"/>
</dbReference>
<dbReference type="InterPro" id="IPR017871">
    <property type="entry name" value="ABC_transporter-like_CS"/>
</dbReference>